<accession>A0A1A9ZLH0</accession>
<reference evidence="2" key="1">
    <citation type="submission" date="2014-03" db="EMBL/GenBank/DDBJ databases">
        <authorList>
            <person name="Aksoy S."/>
            <person name="Warren W."/>
            <person name="Wilson R.K."/>
        </authorList>
    </citation>
    <scope>NUCLEOTIDE SEQUENCE [LARGE SCALE GENOMIC DNA]</scope>
    <source>
        <strain evidence="2">IAEA</strain>
    </source>
</reference>
<keyword evidence="2" id="KW-1185">Reference proteome</keyword>
<name>A0A1A9ZLH0_GLOPL</name>
<dbReference type="EnsemblMetazoa" id="GPAI018327-RA">
    <property type="protein sequence ID" value="GPAI018327-PA"/>
    <property type="gene ID" value="GPAI018327"/>
</dbReference>
<organism evidence="1 2">
    <name type="scientific">Glossina pallidipes</name>
    <name type="common">Tsetse fly</name>
    <dbReference type="NCBI Taxonomy" id="7398"/>
    <lineage>
        <taxon>Eukaryota</taxon>
        <taxon>Metazoa</taxon>
        <taxon>Ecdysozoa</taxon>
        <taxon>Arthropoda</taxon>
        <taxon>Hexapoda</taxon>
        <taxon>Insecta</taxon>
        <taxon>Pterygota</taxon>
        <taxon>Neoptera</taxon>
        <taxon>Endopterygota</taxon>
        <taxon>Diptera</taxon>
        <taxon>Brachycera</taxon>
        <taxon>Muscomorpha</taxon>
        <taxon>Hippoboscoidea</taxon>
        <taxon>Glossinidae</taxon>
        <taxon>Glossina</taxon>
    </lineage>
</organism>
<dbReference type="STRING" id="7398.A0A1A9ZLH0"/>
<evidence type="ECO:0000313" key="2">
    <source>
        <dbReference type="Proteomes" id="UP000092445"/>
    </source>
</evidence>
<protein>
    <submittedName>
        <fullName evidence="1">Uncharacterized protein</fullName>
    </submittedName>
</protein>
<reference evidence="1" key="2">
    <citation type="submission" date="2020-05" db="UniProtKB">
        <authorList>
            <consortium name="EnsemblMetazoa"/>
        </authorList>
    </citation>
    <scope>IDENTIFICATION</scope>
    <source>
        <strain evidence="1">IAEA</strain>
    </source>
</reference>
<proteinExistence type="predicted"/>
<dbReference type="Proteomes" id="UP000092445">
    <property type="component" value="Unassembled WGS sequence"/>
</dbReference>
<evidence type="ECO:0000313" key="1">
    <source>
        <dbReference type="EnsemblMetazoa" id="GPAI018327-PA"/>
    </source>
</evidence>
<dbReference type="AlphaFoldDB" id="A0A1A9ZLH0"/>
<sequence>MTKKKHLGNDVAATASSHAITVLASHSTNNVSAQSNQNLSHIQTQVPGGSINRAVDSCHSPIEPIIQCYWPRPRRTGCSNGSAYDECMDMIKLQAPERAKQKCVMCHRLSPM</sequence>
<dbReference type="VEuPathDB" id="VectorBase:GPAI018327"/>